<dbReference type="InterPro" id="IPR020845">
    <property type="entry name" value="AMP-binding_CS"/>
</dbReference>
<feature type="domain" description="AMP-dependent synthetase/ligase" evidence="3">
    <location>
        <begin position="85"/>
        <end position="499"/>
    </location>
</feature>
<dbReference type="Gene3D" id="3.40.50.12780">
    <property type="entry name" value="N-terminal domain of ligase-like"/>
    <property type="match status" value="1"/>
</dbReference>
<dbReference type="GO" id="GO:0005524">
    <property type="term" value="F:ATP binding"/>
    <property type="evidence" value="ECO:0007669"/>
    <property type="project" value="UniProtKB-KW"/>
</dbReference>
<sequence>MTVPDCNVVPLPENLDLNRLAFEVPNTRKPGQTGNWRNALWPELITPDNQPIKTVQDVWAAGLAKDPKAPCLGWRRVLSTNPLVLDKEYSWLSYNEVDQRARNLGSTLHRWFESGKLTKANGDLKTVGIWSINRPEWQITAIATQNYGLVSVSLYDTLGPDSVQYIMNHSQLSVIFCTVDKIPQILHLAPHLPSLKVIVSIDDLSDATRPLLHAWGKDRGIEIAEMKDLEALGKKNPHDLVSVLPTQVATICYTSGTTGNPKGALITHGAFAVSTIANLHGNPFHKGGPLFSYLPLAHIYARFVELLSFSMGIPVGYYSGDILRLLEDAQTLKPVYFISVPRVLNRIYAGATAALAGGGLKAMLLQRAIDAKLHLLRTTGSTDHFLWDRLVFRKIRALLGGNVKMLASGSAPISPDVLDFLKIAFGGTVMEGYGMTENCGTCLRGLGVDNRTAGSCGPPQPCNEVKLIDVPEMGYTSFDKPYPRGELCTRGYNNTIGYYKGISLDLESVVGGINTFSDPENTKKALDADGWLHTGDVATIDSSGRVSIIDRVKNIMKLSQGEYVALEKIENTYSSVGLLANTFVYGDSLRDHLVAIVVPDPVALVELAQRLSIASDVKPTDIPALDKLVADPRIYKEIMGAMNAAAQKAGLKGFETVKRVHISNELFTADNGMLTPTFKLKRKEATIKYRKELDNLYVSNL</sequence>
<dbReference type="GO" id="GO:0016020">
    <property type="term" value="C:membrane"/>
    <property type="evidence" value="ECO:0007669"/>
    <property type="project" value="TreeGrafter"/>
</dbReference>
<dbReference type="PROSITE" id="PS00455">
    <property type="entry name" value="AMP_BINDING"/>
    <property type="match status" value="1"/>
</dbReference>
<keyword evidence="1" id="KW-0547">Nucleotide-binding</keyword>
<reference evidence="4" key="1">
    <citation type="journal article" date="2020" name="Nat. Commun.">
        <title>Large-scale genome sequencing of mycorrhizal fungi provides insights into the early evolution of symbiotic traits.</title>
        <authorList>
            <person name="Miyauchi S."/>
            <person name="Kiss E."/>
            <person name="Kuo A."/>
            <person name="Drula E."/>
            <person name="Kohler A."/>
            <person name="Sanchez-Garcia M."/>
            <person name="Morin E."/>
            <person name="Andreopoulos B."/>
            <person name="Barry K.W."/>
            <person name="Bonito G."/>
            <person name="Buee M."/>
            <person name="Carver A."/>
            <person name="Chen C."/>
            <person name="Cichocki N."/>
            <person name="Clum A."/>
            <person name="Culley D."/>
            <person name="Crous P.W."/>
            <person name="Fauchery L."/>
            <person name="Girlanda M."/>
            <person name="Hayes R.D."/>
            <person name="Keri Z."/>
            <person name="LaButti K."/>
            <person name="Lipzen A."/>
            <person name="Lombard V."/>
            <person name="Magnuson J."/>
            <person name="Maillard F."/>
            <person name="Murat C."/>
            <person name="Nolan M."/>
            <person name="Ohm R.A."/>
            <person name="Pangilinan J."/>
            <person name="Pereira M.F."/>
            <person name="Perotto S."/>
            <person name="Peter M."/>
            <person name="Pfister S."/>
            <person name="Riley R."/>
            <person name="Sitrit Y."/>
            <person name="Stielow J.B."/>
            <person name="Szollosi G."/>
            <person name="Zifcakova L."/>
            <person name="Stursova M."/>
            <person name="Spatafora J.W."/>
            <person name="Tedersoo L."/>
            <person name="Vaario L.M."/>
            <person name="Yamada A."/>
            <person name="Yan M."/>
            <person name="Wang P."/>
            <person name="Xu J."/>
            <person name="Bruns T."/>
            <person name="Baldrian P."/>
            <person name="Vilgalys R."/>
            <person name="Dunand C."/>
            <person name="Henrissat B."/>
            <person name="Grigoriev I.V."/>
            <person name="Hibbett D."/>
            <person name="Nagy L.G."/>
            <person name="Martin F.M."/>
        </authorList>
    </citation>
    <scope>NUCLEOTIDE SEQUENCE</scope>
    <source>
        <strain evidence="4">UP504</strain>
    </source>
</reference>
<evidence type="ECO:0000256" key="1">
    <source>
        <dbReference type="ARBA" id="ARBA00022741"/>
    </source>
</evidence>
<dbReference type="Pfam" id="PF00501">
    <property type="entry name" value="AMP-binding"/>
    <property type="match status" value="1"/>
</dbReference>
<dbReference type="Proteomes" id="UP000886523">
    <property type="component" value="Unassembled WGS sequence"/>
</dbReference>
<proteinExistence type="predicted"/>
<protein>
    <recommendedName>
        <fullName evidence="3">AMP-dependent synthetase/ligase domain-containing protein</fullName>
    </recommendedName>
</protein>
<keyword evidence="2" id="KW-0067">ATP-binding</keyword>
<evidence type="ECO:0000259" key="3">
    <source>
        <dbReference type="Pfam" id="PF00501"/>
    </source>
</evidence>
<dbReference type="GO" id="GO:0004467">
    <property type="term" value="F:long-chain fatty acid-CoA ligase activity"/>
    <property type="evidence" value="ECO:0007669"/>
    <property type="project" value="TreeGrafter"/>
</dbReference>
<dbReference type="PANTHER" id="PTHR43272:SF33">
    <property type="entry name" value="AMP-BINDING DOMAIN-CONTAINING PROTEIN-RELATED"/>
    <property type="match status" value="1"/>
</dbReference>
<dbReference type="SUPFAM" id="SSF56801">
    <property type="entry name" value="Acetyl-CoA synthetase-like"/>
    <property type="match status" value="1"/>
</dbReference>
<organism evidence="4 5">
    <name type="scientific">Hydnum rufescens UP504</name>
    <dbReference type="NCBI Taxonomy" id="1448309"/>
    <lineage>
        <taxon>Eukaryota</taxon>
        <taxon>Fungi</taxon>
        <taxon>Dikarya</taxon>
        <taxon>Basidiomycota</taxon>
        <taxon>Agaricomycotina</taxon>
        <taxon>Agaricomycetes</taxon>
        <taxon>Cantharellales</taxon>
        <taxon>Hydnaceae</taxon>
        <taxon>Hydnum</taxon>
    </lineage>
</organism>
<dbReference type="OrthoDB" id="1700726at2759"/>
<evidence type="ECO:0000313" key="5">
    <source>
        <dbReference type="Proteomes" id="UP000886523"/>
    </source>
</evidence>
<dbReference type="AlphaFoldDB" id="A0A9P6AL86"/>
<accession>A0A9P6AL86</accession>
<gene>
    <name evidence="4" type="ORF">BS47DRAFT_286170</name>
</gene>
<evidence type="ECO:0000313" key="4">
    <source>
        <dbReference type="EMBL" id="KAF9507602.1"/>
    </source>
</evidence>
<dbReference type="InterPro" id="IPR000873">
    <property type="entry name" value="AMP-dep_synth/lig_dom"/>
</dbReference>
<comment type="caution">
    <text evidence="4">The sequence shown here is derived from an EMBL/GenBank/DDBJ whole genome shotgun (WGS) entry which is preliminary data.</text>
</comment>
<evidence type="ECO:0000256" key="2">
    <source>
        <dbReference type="ARBA" id="ARBA00022840"/>
    </source>
</evidence>
<name>A0A9P6AL86_9AGAM</name>
<dbReference type="InterPro" id="IPR042099">
    <property type="entry name" value="ANL_N_sf"/>
</dbReference>
<dbReference type="EMBL" id="MU129076">
    <property type="protein sequence ID" value="KAF9507602.1"/>
    <property type="molecule type" value="Genomic_DNA"/>
</dbReference>
<dbReference type="GO" id="GO:0005783">
    <property type="term" value="C:endoplasmic reticulum"/>
    <property type="evidence" value="ECO:0007669"/>
    <property type="project" value="TreeGrafter"/>
</dbReference>
<dbReference type="PANTHER" id="PTHR43272">
    <property type="entry name" value="LONG-CHAIN-FATTY-ACID--COA LIGASE"/>
    <property type="match status" value="1"/>
</dbReference>
<keyword evidence="5" id="KW-1185">Reference proteome</keyword>